<organism evidence="1 2">
    <name type="scientific">Neokomagataea tanensis</name>
    <dbReference type="NCBI Taxonomy" id="661191"/>
    <lineage>
        <taxon>Bacteria</taxon>
        <taxon>Pseudomonadati</taxon>
        <taxon>Pseudomonadota</taxon>
        <taxon>Alphaproteobacteria</taxon>
        <taxon>Acetobacterales</taxon>
        <taxon>Acetobacteraceae</taxon>
        <taxon>Neokomagataea</taxon>
    </lineage>
</organism>
<dbReference type="PIRSF" id="PIRSF032025">
    <property type="entry name" value="UCP032025"/>
    <property type="match status" value="1"/>
</dbReference>
<reference evidence="1 2" key="1">
    <citation type="submission" date="2018-09" db="EMBL/GenBank/DDBJ databases">
        <title>The complete genome sequence of Neokomagataea tanensis NBRC 106556(T).</title>
        <authorList>
            <person name="Chua K.-O."/>
            <person name="See-Too W.-S."/>
            <person name="Hong K.-W."/>
            <person name="Yin W.-F."/>
            <person name="Chan K.-G."/>
        </authorList>
    </citation>
    <scope>NUCLEOTIDE SEQUENCE [LARGE SCALE GENOMIC DNA]</scope>
    <source>
        <strain evidence="2">AH13 \ NBRC 106556</strain>
    </source>
</reference>
<sequence length="137" mass="15157">MLHMIKLAVGCPTIDALKERMKSPRFRGYGAITTRTMPKRADEILDGGSLYRVLNGLILCRQPIVGLEPYERQDGSTGTLILVSDDIIPVQARAMRPFQGWRYLKAEDAPADLGAISDGIAELPPRLHRILSELALC</sequence>
<evidence type="ECO:0000313" key="2">
    <source>
        <dbReference type="Proteomes" id="UP000317214"/>
    </source>
</evidence>
<dbReference type="KEGG" id="ntn:D5366_07750"/>
<dbReference type="OrthoDB" id="9798292at2"/>
<gene>
    <name evidence="1" type="ORF">D5366_07750</name>
</gene>
<accession>A0A4Y6V4T9</accession>
<keyword evidence="2" id="KW-1185">Reference proteome</keyword>
<proteinExistence type="predicted"/>
<evidence type="ECO:0000313" key="1">
    <source>
        <dbReference type="EMBL" id="QDH25122.1"/>
    </source>
</evidence>
<dbReference type="RefSeq" id="WP_141492975.1">
    <property type="nucleotide sequence ID" value="NZ_CP032485.1"/>
</dbReference>
<dbReference type="Pfam" id="PF07370">
    <property type="entry name" value="DUF1489"/>
    <property type="match status" value="1"/>
</dbReference>
<protein>
    <submittedName>
        <fullName evidence="1">DUF1489 family protein</fullName>
    </submittedName>
</protein>
<dbReference type="InterPro" id="IPR008320">
    <property type="entry name" value="UCP032025"/>
</dbReference>
<dbReference type="AlphaFoldDB" id="A0A4Y6V4T9"/>
<dbReference type="EMBL" id="CP032485">
    <property type="protein sequence ID" value="QDH25122.1"/>
    <property type="molecule type" value="Genomic_DNA"/>
</dbReference>
<name>A0A4Y6V4T9_9PROT</name>
<dbReference type="Proteomes" id="UP000317214">
    <property type="component" value="Chromosome"/>
</dbReference>